<feature type="transmembrane region" description="Helical" evidence="6">
    <location>
        <begin position="168"/>
        <end position="191"/>
    </location>
</feature>
<dbReference type="PROSITE" id="PS50850">
    <property type="entry name" value="MFS"/>
    <property type="match status" value="1"/>
</dbReference>
<feature type="region of interest" description="Disordered" evidence="5">
    <location>
        <begin position="1"/>
        <end position="27"/>
    </location>
</feature>
<evidence type="ECO:0000256" key="6">
    <source>
        <dbReference type="SAM" id="Phobius"/>
    </source>
</evidence>
<feature type="transmembrane region" description="Helical" evidence="6">
    <location>
        <begin position="50"/>
        <end position="71"/>
    </location>
</feature>
<dbReference type="GO" id="GO:0005635">
    <property type="term" value="C:nuclear envelope"/>
    <property type="evidence" value="ECO:0007669"/>
    <property type="project" value="TreeGrafter"/>
</dbReference>
<protein>
    <submittedName>
        <fullName evidence="8">MFS transporter, OCT family, solute carrier family 22 (Organic cation transporter), member 18</fullName>
    </submittedName>
</protein>
<dbReference type="CDD" id="cd17331">
    <property type="entry name" value="MFS_SLC22A18"/>
    <property type="match status" value="1"/>
</dbReference>
<keyword evidence="3 6" id="KW-1133">Transmembrane helix</keyword>
<feature type="domain" description="Major facilitator superfamily (MFS) profile" evidence="7">
    <location>
        <begin position="42"/>
        <end position="428"/>
    </location>
</feature>
<evidence type="ECO:0000256" key="4">
    <source>
        <dbReference type="ARBA" id="ARBA00023136"/>
    </source>
</evidence>
<dbReference type="InterPro" id="IPR011701">
    <property type="entry name" value="MFS"/>
</dbReference>
<dbReference type="InterPro" id="IPR001958">
    <property type="entry name" value="Tet-R_TetA/multi-R_MdtG-like"/>
</dbReference>
<feature type="transmembrane region" description="Helical" evidence="6">
    <location>
        <begin position="115"/>
        <end position="138"/>
    </location>
</feature>
<feature type="transmembrane region" description="Helical" evidence="6">
    <location>
        <begin position="288"/>
        <end position="306"/>
    </location>
</feature>
<dbReference type="InterPro" id="IPR020846">
    <property type="entry name" value="MFS_dom"/>
</dbReference>
<dbReference type="Pfam" id="PF07690">
    <property type="entry name" value="MFS_1"/>
    <property type="match status" value="1"/>
</dbReference>
<sequence>MKNRMTEKPKASDDDKSPEMKQEMPPEKTDEVKVFGWRFNKAVFVTHINIFLYSTCFWIQTGTLGIVFVYLTKKLGVDPVMFGYLQTTFAVVQLAGGPLFGQFGDKMGGQAAMMLAFFSASLSYLLLGMSGTFLMLFISRLPSVFMHAMQAGQMIVTDTSSEKERAGALGMLGLSYGVGMVLGPFIGGLVIKFFSEQSAAYTSFLGSLLSVYLTWQFIPQKTKRIVVTSEVKEQSLLSIKKILQLATAPGALFLLTVRALHGIPIGVFQSMFSVVAMETFKLLPEQNGYMMSYVGILTMIVQGLGVKVLTKKFSENDILKWSSFLLVWSYLALAFVKDIFQMCLVMTPLVVGLASSNIVISSALTRTVSALDTGVMLGLNMAVNSFIRSLSPTVGGYLLQYFGFPVFGYLGFTMLSFVTILLFIKFRE</sequence>
<reference evidence="8" key="1">
    <citation type="submission" date="2018-11" db="EMBL/GenBank/DDBJ databases">
        <authorList>
            <person name="Alioto T."/>
            <person name="Alioto T."/>
        </authorList>
    </citation>
    <scope>NUCLEOTIDE SEQUENCE</scope>
</reference>
<feature type="transmembrane region" description="Helical" evidence="6">
    <location>
        <begin position="83"/>
        <end position="103"/>
    </location>
</feature>
<organism evidence="8 9">
    <name type="scientific">Mytilus galloprovincialis</name>
    <name type="common">Mediterranean mussel</name>
    <dbReference type="NCBI Taxonomy" id="29158"/>
    <lineage>
        <taxon>Eukaryota</taxon>
        <taxon>Metazoa</taxon>
        <taxon>Spiralia</taxon>
        <taxon>Lophotrochozoa</taxon>
        <taxon>Mollusca</taxon>
        <taxon>Bivalvia</taxon>
        <taxon>Autobranchia</taxon>
        <taxon>Pteriomorphia</taxon>
        <taxon>Mytilida</taxon>
        <taxon>Mytiloidea</taxon>
        <taxon>Mytilidae</taxon>
        <taxon>Mytilinae</taxon>
        <taxon>Mytilus</taxon>
    </lineage>
</organism>
<feature type="transmembrane region" description="Helical" evidence="6">
    <location>
        <begin position="318"/>
        <end position="336"/>
    </location>
</feature>
<dbReference type="PRINTS" id="PR01035">
    <property type="entry name" value="TCRTETA"/>
</dbReference>
<dbReference type="EMBL" id="UYJE01003417">
    <property type="protein sequence ID" value="VDI19135.1"/>
    <property type="molecule type" value="Genomic_DNA"/>
</dbReference>
<dbReference type="Proteomes" id="UP000596742">
    <property type="component" value="Unassembled WGS sequence"/>
</dbReference>
<feature type="transmembrane region" description="Helical" evidence="6">
    <location>
        <begin position="343"/>
        <end position="364"/>
    </location>
</feature>
<dbReference type="PANTHER" id="PTHR24002:SF3">
    <property type="entry name" value="SOLUTE CARRIER FAMILY 22 MEMBER 18"/>
    <property type="match status" value="1"/>
</dbReference>
<evidence type="ECO:0000313" key="9">
    <source>
        <dbReference type="Proteomes" id="UP000596742"/>
    </source>
</evidence>
<dbReference type="InterPro" id="IPR036259">
    <property type="entry name" value="MFS_trans_sf"/>
</dbReference>
<dbReference type="SUPFAM" id="SSF103473">
    <property type="entry name" value="MFS general substrate transporter"/>
    <property type="match status" value="1"/>
</dbReference>
<dbReference type="GO" id="GO:0016020">
    <property type="term" value="C:membrane"/>
    <property type="evidence" value="ECO:0007669"/>
    <property type="project" value="UniProtKB-SubCell"/>
</dbReference>
<dbReference type="PANTHER" id="PTHR24002">
    <property type="entry name" value="SOLUTE CARRIER FAMILY 22 MEMBER 18"/>
    <property type="match status" value="1"/>
</dbReference>
<evidence type="ECO:0000256" key="2">
    <source>
        <dbReference type="ARBA" id="ARBA00022692"/>
    </source>
</evidence>
<evidence type="ECO:0000256" key="1">
    <source>
        <dbReference type="ARBA" id="ARBA00004141"/>
    </source>
</evidence>
<comment type="caution">
    <text evidence="8">The sequence shown here is derived from an EMBL/GenBank/DDBJ whole genome shotgun (WGS) entry which is preliminary data.</text>
</comment>
<keyword evidence="9" id="KW-1185">Reference proteome</keyword>
<dbReference type="OrthoDB" id="440553at2759"/>
<dbReference type="Gene3D" id="1.20.1250.20">
    <property type="entry name" value="MFS general substrate transporter like domains"/>
    <property type="match status" value="1"/>
</dbReference>
<dbReference type="AlphaFoldDB" id="A0A8B6DEQ9"/>
<proteinExistence type="predicted"/>
<keyword evidence="4 6" id="KW-0472">Membrane</keyword>
<evidence type="ECO:0000259" key="7">
    <source>
        <dbReference type="PROSITE" id="PS50850"/>
    </source>
</evidence>
<evidence type="ECO:0000313" key="8">
    <source>
        <dbReference type="EMBL" id="VDI19135.1"/>
    </source>
</evidence>
<name>A0A8B6DEQ9_MYTGA</name>
<keyword evidence="2 6" id="KW-0812">Transmembrane</keyword>
<evidence type="ECO:0000256" key="3">
    <source>
        <dbReference type="ARBA" id="ARBA00022989"/>
    </source>
</evidence>
<dbReference type="GO" id="GO:0022857">
    <property type="term" value="F:transmembrane transporter activity"/>
    <property type="evidence" value="ECO:0007669"/>
    <property type="project" value="InterPro"/>
</dbReference>
<feature type="transmembrane region" description="Helical" evidence="6">
    <location>
        <begin position="251"/>
        <end position="276"/>
    </location>
</feature>
<evidence type="ECO:0000256" key="5">
    <source>
        <dbReference type="SAM" id="MobiDB-lite"/>
    </source>
</evidence>
<accession>A0A8B6DEQ9</accession>
<comment type="subcellular location">
    <subcellularLocation>
        <location evidence="1">Membrane</location>
        <topology evidence="1">Multi-pass membrane protein</topology>
    </subcellularLocation>
</comment>
<feature type="transmembrane region" description="Helical" evidence="6">
    <location>
        <begin position="398"/>
        <end position="424"/>
    </location>
</feature>
<gene>
    <name evidence="8" type="ORF">MGAL_10B046124</name>
</gene>